<feature type="region of interest" description="Disordered" evidence="1">
    <location>
        <begin position="199"/>
        <end position="238"/>
    </location>
</feature>
<feature type="compositionally biased region" description="Basic and acidic residues" evidence="1">
    <location>
        <begin position="199"/>
        <end position="222"/>
    </location>
</feature>
<dbReference type="GO" id="GO:0005886">
    <property type="term" value="C:plasma membrane"/>
    <property type="evidence" value="ECO:0007669"/>
    <property type="project" value="TreeGrafter"/>
</dbReference>
<dbReference type="Pfam" id="PF03729">
    <property type="entry name" value="DUF308"/>
    <property type="match status" value="2"/>
</dbReference>
<feature type="transmembrane region" description="Helical" evidence="2">
    <location>
        <begin position="93"/>
        <end position="110"/>
    </location>
</feature>
<dbReference type="EMBL" id="OFSM01000031">
    <property type="protein sequence ID" value="SOY31784.1"/>
    <property type="molecule type" value="Genomic_DNA"/>
</dbReference>
<dbReference type="Proteomes" id="UP000236311">
    <property type="component" value="Unassembled WGS sequence"/>
</dbReference>
<dbReference type="AlphaFoldDB" id="A0A2K4ZMR9"/>
<keyword evidence="2" id="KW-1133">Transmembrane helix</keyword>
<proteinExistence type="predicted"/>
<feature type="compositionally biased region" description="Basic and acidic residues" evidence="1">
    <location>
        <begin position="228"/>
        <end position="238"/>
    </location>
</feature>
<sequence>MKELLKKVKWDAILSSLLYVVLGIVTLIIPETMIKTLGYLIGILLILVGAVSMICYLLRDNSLNYYRHDFGYGLVGIAVGILFLYKVEWIISLVPVILGILVLASGCGKLQNVIDMKRAGYGNWAAMLILAVINVIFGVILIVNPFDTVILLFQLVGAGLIFSGVTDCITAVYVAGRLKKFVDRMEVVDSSFVEEIVKENNSRRGQEENGAEEARREDGAEKSDEETSEKVSDEGAEM</sequence>
<dbReference type="PANTHER" id="PTHR34989:SF1">
    <property type="entry name" value="PROTEIN HDED"/>
    <property type="match status" value="1"/>
</dbReference>
<feature type="transmembrane region" description="Helical" evidence="2">
    <location>
        <begin position="70"/>
        <end position="87"/>
    </location>
</feature>
<feature type="transmembrane region" description="Helical" evidence="2">
    <location>
        <begin position="149"/>
        <end position="175"/>
    </location>
</feature>
<keyword evidence="2" id="KW-0472">Membrane</keyword>
<keyword evidence="4" id="KW-1185">Reference proteome</keyword>
<gene>
    <name evidence="3" type="ORF">AMURIS_04532</name>
</gene>
<evidence type="ECO:0000313" key="4">
    <source>
        <dbReference type="Proteomes" id="UP000236311"/>
    </source>
</evidence>
<name>A0A2K4ZMR9_9FIRM</name>
<evidence type="ECO:0000256" key="2">
    <source>
        <dbReference type="SAM" id="Phobius"/>
    </source>
</evidence>
<dbReference type="PANTHER" id="PTHR34989">
    <property type="entry name" value="PROTEIN HDED"/>
    <property type="match status" value="1"/>
</dbReference>
<protein>
    <submittedName>
        <fullName evidence="3">Acid-resistance membrane protein</fullName>
    </submittedName>
</protein>
<accession>A0A2K4ZMR9</accession>
<feature type="transmembrane region" description="Helical" evidence="2">
    <location>
        <begin position="12"/>
        <end position="30"/>
    </location>
</feature>
<reference evidence="3 4" key="1">
    <citation type="submission" date="2018-01" db="EMBL/GenBank/DDBJ databases">
        <authorList>
            <person name="Gaut B.S."/>
            <person name="Morton B.R."/>
            <person name="Clegg M.T."/>
            <person name="Duvall M.R."/>
        </authorList>
    </citation>
    <scope>NUCLEOTIDE SEQUENCE [LARGE SCALE GENOMIC DNA]</scope>
    <source>
        <strain evidence="3">GP69</strain>
    </source>
</reference>
<evidence type="ECO:0000256" key="1">
    <source>
        <dbReference type="SAM" id="MobiDB-lite"/>
    </source>
</evidence>
<dbReference type="OrthoDB" id="2047883at2"/>
<keyword evidence="2" id="KW-0812">Transmembrane</keyword>
<evidence type="ECO:0000313" key="3">
    <source>
        <dbReference type="EMBL" id="SOY31784.1"/>
    </source>
</evidence>
<dbReference type="RefSeq" id="WP_103241762.1">
    <property type="nucleotide sequence ID" value="NZ_JANJZD010000033.1"/>
</dbReference>
<feature type="transmembrane region" description="Helical" evidence="2">
    <location>
        <begin position="122"/>
        <end position="143"/>
    </location>
</feature>
<feature type="transmembrane region" description="Helical" evidence="2">
    <location>
        <begin position="36"/>
        <end position="58"/>
    </location>
</feature>
<organism evidence="3 4">
    <name type="scientific">Acetatifactor muris</name>
    <dbReference type="NCBI Taxonomy" id="879566"/>
    <lineage>
        <taxon>Bacteria</taxon>
        <taxon>Bacillati</taxon>
        <taxon>Bacillota</taxon>
        <taxon>Clostridia</taxon>
        <taxon>Lachnospirales</taxon>
        <taxon>Lachnospiraceae</taxon>
        <taxon>Acetatifactor</taxon>
    </lineage>
</organism>
<dbReference type="InterPro" id="IPR052712">
    <property type="entry name" value="Acid_resist_chaperone_HdeD"/>
</dbReference>
<dbReference type="InterPro" id="IPR005325">
    <property type="entry name" value="DUF308_memb"/>
</dbReference>